<keyword evidence="2" id="KW-1185">Reference proteome</keyword>
<comment type="caution">
    <text evidence="1">The sequence shown here is derived from an EMBL/GenBank/DDBJ whole genome shotgun (WGS) entry which is preliminary data.</text>
</comment>
<evidence type="ECO:0000313" key="1">
    <source>
        <dbReference type="EMBL" id="KAG7304798.1"/>
    </source>
</evidence>
<evidence type="ECO:0000313" key="2">
    <source>
        <dbReference type="Proteomes" id="UP000823941"/>
    </source>
</evidence>
<dbReference type="EMBL" id="JAHIBW010000014">
    <property type="protein sequence ID" value="KAG7304798.1"/>
    <property type="molecule type" value="Genomic_DNA"/>
</dbReference>
<organism evidence="1 2">
    <name type="scientific">Plutella xylostella</name>
    <name type="common">Diamondback moth</name>
    <name type="synonym">Plutella maculipennis</name>
    <dbReference type="NCBI Taxonomy" id="51655"/>
    <lineage>
        <taxon>Eukaryota</taxon>
        <taxon>Metazoa</taxon>
        <taxon>Ecdysozoa</taxon>
        <taxon>Arthropoda</taxon>
        <taxon>Hexapoda</taxon>
        <taxon>Insecta</taxon>
        <taxon>Pterygota</taxon>
        <taxon>Neoptera</taxon>
        <taxon>Endopterygota</taxon>
        <taxon>Lepidoptera</taxon>
        <taxon>Glossata</taxon>
        <taxon>Ditrysia</taxon>
        <taxon>Yponomeutoidea</taxon>
        <taxon>Plutellidae</taxon>
        <taxon>Plutella</taxon>
    </lineage>
</organism>
<proteinExistence type="predicted"/>
<reference evidence="1 2" key="1">
    <citation type="submission" date="2021-06" db="EMBL/GenBank/DDBJ databases">
        <title>A haploid diamondback moth (Plutella xylostella L.) genome assembly resolves 31 chromosomes and identifies a diamide resistance mutation.</title>
        <authorList>
            <person name="Ward C.M."/>
            <person name="Perry K.D."/>
            <person name="Baker G."/>
            <person name="Powis K."/>
            <person name="Heckel D.G."/>
            <person name="Baxter S.W."/>
        </authorList>
    </citation>
    <scope>NUCLEOTIDE SEQUENCE [LARGE SCALE GENOMIC DNA]</scope>
    <source>
        <strain evidence="1 2">LV</strain>
        <tissue evidence="1">Single pupa</tissue>
    </source>
</reference>
<dbReference type="Pfam" id="PF07294">
    <property type="entry name" value="Fibroin_P25"/>
    <property type="match status" value="1"/>
</dbReference>
<protein>
    <submittedName>
        <fullName evidence="1">Uncharacterized protein</fullName>
    </submittedName>
</protein>
<dbReference type="Proteomes" id="UP000823941">
    <property type="component" value="Chromosome 14"/>
</dbReference>
<gene>
    <name evidence="1" type="ORF">JYU34_010164</name>
</gene>
<sequence length="224" mass="25295">MRRGYVIRQDIYIDNREQNRDNYRPCPYYDLLCIRRYLSKHSNCKIAQGPVPDPLYRAQSNLFLPTVNITLTMNGLSIGGLNGVVREFYVNRKDHLTILAVEFSNVTLRSDAAVFQYHRRGQEPIVTNSSTNELFPSFTTTTVFRGVDHLDLADSETTTFLNVQPVVGVNPSAGESSDPTIPARFAYFLANINVVAQEAFLTAGVFYGASYIQYDICDFGLRLN</sequence>
<dbReference type="InterPro" id="IPR009911">
    <property type="entry name" value="Fibroin_P25"/>
</dbReference>
<name>A0ABQ7QHT8_PLUXY</name>
<accession>A0ABQ7QHT8</accession>